<proteinExistence type="predicted"/>
<name>A0AAU9NDG9_9ASTR</name>
<dbReference type="AlphaFoldDB" id="A0AAU9NDG9"/>
<gene>
    <name evidence="2" type="ORF">LVIROSA_LOCUS20436</name>
</gene>
<dbReference type="EMBL" id="CAKMRJ010003334">
    <property type="protein sequence ID" value="CAH1433873.1"/>
    <property type="molecule type" value="Genomic_DNA"/>
</dbReference>
<feature type="compositionally biased region" description="Polar residues" evidence="1">
    <location>
        <begin position="1"/>
        <end position="21"/>
    </location>
</feature>
<keyword evidence="3" id="KW-1185">Reference proteome</keyword>
<reference evidence="2 3" key="1">
    <citation type="submission" date="2022-01" db="EMBL/GenBank/DDBJ databases">
        <authorList>
            <person name="Xiong W."/>
            <person name="Schranz E."/>
        </authorList>
    </citation>
    <scope>NUCLEOTIDE SEQUENCE [LARGE SCALE GENOMIC DNA]</scope>
</reference>
<protein>
    <submittedName>
        <fullName evidence="2">Uncharacterized protein</fullName>
    </submittedName>
</protein>
<evidence type="ECO:0000313" key="2">
    <source>
        <dbReference type="EMBL" id="CAH1433873.1"/>
    </source>
</evidence>
<comment type="caution">
    <text evidence="2">The sequence shown here is derived from an EMBL/GenBank/DDBJ whole genome shotgun (WGS) entry which is preliminary data.</text>
</comment>
<feature type="region of interest" description="Disordered" evidence="1">
    <location>
        <begin position="1"/>
        <end position="45"/>
    </location>
</feature>
<sequence>MVSSAVTSAPPQPVGSSTASEIQPGPHTVVTPAATSRPPVEPITDNAVDSKIGITANIRRVAERRKVVQAMSGPAPEGSSGPIGRRVMQRRSLMHLLSSVTSHSRDVLVIPNNDVQQSEGIGGASHQPFVPVPISLSPGFSPSSLKGSPERLFQESAAIGVLHSAPPLP</sequence>
<evidence type="ECO:0000313" key="3">
    <source>
        <dbReference type="Proteomes" id="UP001157418"/>
    </source>
</evidence>
<dbReference type="Proteomes" id="UP001157418">
    <property type="component" value="Unassembled WGS sequence"/>
</dbReference>
<accession>A0AAU9NDG9</accession>
<organism evidence="2 3">
    <name type="scientific">Lactuca virosa</name>
    <dbReference type="NCBI Taxonomy" id="75947"/>
    <lineage>
        <taxon>Eukaryota</taxon>
        <taxon>Viridiplantae</taxon>
        <taxon>Streptophyta</taxon>
        <taxon>Embryophyta</taxon>
        <taxon>Tracheophyta</taxon>
        <taxon>Spermatophyta</taxon>
        <taxon>Magnoliopsida</taxon>
        <taxon>eudicotyledons</taxon>
        <taxon>Gunneridae</taxon>
        <taxon>Pentapetalae</taxon>
        <taxon>asterids</taxon>
        <taxon>campanulids</taxon>
        <taxon>Asterales</taxon>
        <taxon>Asteraceae</taxon>
        <taxon>Cichorioideae</taxon>
        <taxon>Cichorieae</taxon>
        <taxon>Lactucinae</taxon>
        <taxon>Lactuca</taxon>
    </lineage>
</organism>
<evidence type="ECO:0000256" key="1">
    <source>
        <dbReference type="SAM" id="MobiDB-lite"/>
    </source>
</evidence>